<protein>
    <submittedName>
        <fullName evidence="2">Uncharacterized protein</fullName>
    </submittedName>
</protein>
<feature type="region of interest" description="Disordered" evidence="1">
    <location>
        <begin position="366"/>
        <end position="396"/>
    </location>
</feature>
<dbReference type="EnsemblMetazoa" id="AMIN005136-RA">
    <property type="protein sequence ID" value="AMIN005136-PA"/>
    <property type="gene ID" value="AMIN005136"/>
</dbReference>
<dbReference type="Proteomes" id="UP000075920">
    <property type="component" value="Unassembled WGS sequence"/>
</dbReference>
<evidence type="ECO:0000313" key="2">
    <source>
        <dbReference type="EnsemblMetazoa" id="AMIN005136-PA"/>
    </source>
</evidence>
<proteinExistence type="predicted"/>
<accession>A0A182W473</accession>
<name>A0A182W473_9DIPT</name>
<dbReference type="VEuPathDB" id="VectorBase:AMIN005136"/>
<sequence>MPHERLWGASQYFRNSKFLSIGYVSSAYSWPAVTDAESTAFLLLPPVAFSFVSFPTVVDETASAMPTLPPPALTTSLVALPLPATPTPPAPLPPPPPPAVPLALMVLSDNPPRTVVVPVVPLPPPPPVPDVTVDCCSGWLGSWQRLAAISFGEVAGVRMPRLSYLMFTGDTPTEDAELEVGDTPAERDALEMGDVTPAVMDALEMGDTPDDLDALEMGDTPAEMDTLEMGDTLAEKDALEMGDILAEKDALEVGDTGNKMAGMTGDAAVPATTVGLIGSGVVAAALLAANAMAAAAVTILMLEHSELNVLLAGLLPAELLPLLSGGDFTGVEINVADGRAGDVSGTAARFVPSIGDPLRPGTGQANGFSFDELIPPPPPDAEWRLQRKRERSTTNKTRKEWYQRSVRFRLAVWCEVAQCDVLASVPASVAHDKL</sequence>
<reference evidence="2" key="2">
    <citation type="submission" date="2020-05" db="UniProtKB">
        <authorList>
            <consortium name="EnsemblMetazoa"/>
        </authorList>
    </citation>
    <scope>IDENTIFICATION</scope>
    <source>
        <strain evidence="2">MINIMUS1</strain>
    </source>
</reference>
<evidence type="ECO:0000256" key="1">
    <source>
        <dbReference type="SAM" id="MobiDB-lite"/>
    </source>
</evidence>
<reference evidence="3" key="1">
    <citation type="submission" date="2013-03" db="EMBL/GenBank/DDBJ databases">
        <title>The Genome Sequence of Anopheles minimus MINIMUS1.</title>
        <authorList>
            <consortium name="The Broad Institute Genomics Platform"/>
            <person name="Neafsey D.E."/>
            <person name="Walton C."/>
            <person name="Walker B."/>
            <person name="Young S.K."/>
            <person name="Zeng Q."/>
            <person name="Gargeya S."/>
            <person name="Fitzgerald M."/>
            <person name="Haas B."/>
            <person name="Abouelleil A."/>
            <person name="Allen A.W."/>
            <person name="Alvarado L."/>
            <person name="Arachchi H.M."/>
            <person name="Berlin A.M."/>
            <person name="Chapman S.B."/>
            <person name="Gainer-Dewar J."/>
            <person name="Goldberg J."/>
            <person name="Griggs A."/>
            <person name="Gujja S."/>
            <person name="Hansen M."/>
            <person name="Howarth C."/>
            <person name="Imamovic A."/>
            <person name="Ireland A."/>
            <person name="Larimer J."/>
            <person name="McCowan C."/>
            <person name="Murphy C."/>
            <person name="Pearson M."/>
            <person name="Poon T.W."/>
            <person name="Priest M."/>
            <person name="Roberts A."/>
            <person name="Saif S."/>
            <person name="Shea T."/>
            <person name="Sisk P."/>
            <person name="Sykes S."/>
            <person name="Wortman J."/>
            <person name="Nusbaum C."/>
            <person name="Birren B."/>
        </authorList>
    </citation>
    <scope>NUCLEOTIDE SEQUENCE [LARGE SCALE GENOMIC DNA]</scope>
    <source>
        <strain evidence="3">MINIMUS1</strain>
    </source>
</reference>
<organism evidence="2 3">
    <name type="scientific">Anopheles minimus</name>
    <dbReference type="NCBI Taxonomy" id="112268"/>
    <lineage>
        <taxon>Eukaryota</taxon>
        <taxon>Metazoa</taxon>
        <taxon>Ecdysozoa</taxon>
        <taxon>Arthropoda</taxon>
        <taxon>Hexapoda</taxon>
        <taxon>Insecta</taxon>
        <taxon>Pterygota</taxon>
        <taxon>Neoptera</taxon>
        <taxon>Endopterygota</taxon>
        <taxon>Diptera</taxon>
        <taxon>Nematocera</taxon>
        <taxon>Culicoidea</taxon>
        <taxon>Culicidae</taxon>
        <taxon>Anophelinae</taxon>
        <taxon>Anopheles</taxon>
    </lineage>
</organism>
<feature type="compositionally biased region" description="Basic and acidic residues" evidence="1">
    <location>
        <begin position="381"/>
        <end position="396"/>
    </location>
</feature>
<dbReference type="AlphaFoldDB" id="A0A182W473"/>
<keyword evidence="3" id="KW-1185">Reference proteome</keyword>
<evidence type="ECO:0000313" key="3">
    <source>
        <dbReference type="Proteomes" id="UP000075920"/>
    </source>
</evidence>